<dbReference type="InterPro" id="IPR050172">
    <property type="entry name" value="SsuD_RutA_monooxygenase"/>
</dbReference>
<evidence type="ECO:0000256" key="5">
    <source>
        <dbReference type="SAM" id="MobiDB-lite"/>
    </source>
</evidence>
<evidence type="ECO:0000313" key="8">
    <source>
        <dbReference type="Proteomes" id="UP001596514"/>
    </source>
</evidence>
<evidence type="ECO:0000313" key="7">
    <source>
        <dbReference type="EMBL" id="MFC7606063.1"/>
    </source>
</evidence>
<comment type="caution">
    <text evidence="7">The sequence shown here is derived from an EMBL/GenBank/DDBJ whole genome shotgun (WGS) entry which is preliminary data.</text>
</comment>
<evidence type="ECO:0000256" key="1">
    <source>
        <dbReference type="ARBA" id="ARBA00022630"/>
    </source>
</evidence>
<keyword evidence="4" id="KW-0503">Monooxygenase</keyword>
<dbReference type="Pfam" id="PF00296">
    <property type="entry name" value="Bac_luciferase"/>
    <property type="match status" value="1"/>
</dbReference>
<name>A0ABW2TBM8_9ACTN</name>
<keyword evidence="1" id="KW-0285">Flavoprotein</keyword>
<sequence>MSVDIYWRIHMEGDQPSLRRRGGSRGGFADLPGALAPGVRDGAPDGYSHADYMAEVARAAEDSGFVGGLLPSFPHTDDPWAAAATLARETRSYRFMIAFQPGFLHPVQAARMTATLQRATGGRVVYNVISGGGGPAQLWWGDRIDHDDRYARTSEFLDVLKGVWHGSHTHHGRFYQVENASLPEELAGQPFPEIFFSGSSPAAIAAAGRHADHYLSWLEPYPALAEKFDLVRAHSDTPPKFAVRVDVLARETEEEAWDELRRGWAARVPRDSGGESGSGSDTGSGDSVGVRRSRSFLASAGGDLRDLEVSPNIWGGFGELRDGPAFGLVGDYHQVAERLDELIGLGVDALILAGVPHLEEAHRVGTHVLPLLKGRS</sequence>
<evidence type="ECO:0000256" key="2">
    <source>
        <dbReference type="ARBA" id="ARBA00022643"/>
    </source>
</evidence>
<evidence type="ECO:0000256" key="4">
    <source>
        <dbReference type="ARBA" id="ARBA00023033"/>
    </source>
</evidence>
<dbReference type="EMBL" id="JBHTEE010000001">
    <property type="protein sequence ID" value="MFC7606063.1"/>
    <property type="molecule type" value="Genomic_DNA"/>
</dbReference>
<keyword evidence="2" id="KW-0288">FMN</keyword>
<protein>
    <submittedName>
        <fullName evidence="7">LLM class flavin-dependent oxidoreductase</fullName>
    </submittedName>
</protein>
<dbReference type="Gene3D" id="3.20.20.30">
    <property type="entry name" value="Luciferase-like domain"/>
    <property type="match status" value="1"/>
</dbReference>
<dbReference type="InterPro" id="IPR011251">
    <property type="entry name" value="Luciferase-like_dom"/>
</dbReference>
<proteinExistence type="predicted"/>
<dbReference type="PANTHER" id="PTHR42847">
    <property type="entry name" value="ALKANESULFONATE MONOOXYGENASE"/>
    <property type="match status" value="1"/>
</dbReference>
<gene>
    <name evidence="7" type="ORF">ACFQVD_38770</name>
</gene>
<dbReference type="SUPFAM" id="SSF51679">
    <property type="entry name" value="Bacterial luciferase-like"/>
    <property type="match status" value="1"/>
</dbReference>
<evidence type="ECO:0000259" key="6">
    <source>
        <dbReference type="Pfam" id="PF00296"/>
    </source>
</evidence>
<organism evidence="7 8">
    <name type="scientific">Streptosporangium amethystogenes subsp. fukuiense</name>
    <dbReference type="NCBI Taxonomy" id="698418"/>
    <lineage>
        <taxon>Bacteria</taxon>
        <taxon>Bacillati</taxon>
        <taxon>Actinomycetota</taxon>
        <taxon>Actinomycetes</taxon>
        <taxon>Streptosporangiales</taxon>
        <taxon>Streptosporangiaceae</taxon>
        <taxon>Streptosporangium</taxon>
    </lineage>
</organism>
<accession>A0ABW2TBM8</accession>
<reference evidence="8" key="1">
    <citation type="journal article" date="2019" name="Int. J. Syst. Evol. Microbiol.">
        <title>The Global Catalogue of Microorganisms (GCM) 10K type strain sequencing project: providing services to taxonomists for standard genome sequencing and annotation.</title>
        <authorList>
            <consortium name="The Broad Institute Genomics Platform"/>
            <consortium name="The Broad Institute Genome Sequencing Center for Infectious Disease"/>
            <person name="Wu L."/>
            <person name="Ma J."/>
        </authorList>
    </citation>
    <scope>NUCLEOTIDE SEQUENCE [LARGE SCALE GENOMIC DNA]</scope>
    <source>
        <strain evidence="8">JCM 10083</strain>
    </source>
</reference>
<feature type="domain" description="Luciferase-like" evidence="6">
    <location>
        <begin position="36"/>
        <end position="348"/>
    </location>
</feature>
<dbReference type="PANTHER" id="PTHR42847:SF4">
    <property type="entry name" value="ALKANESULFONATE MONOOXYGENASE-RELATED"/>
    <property type="match status" value="1"/>
</dbReference>
<evidence type="ECO:0000256" key="3">
    <source>
        <dbReference type="ARBA" id="ARBA00023002"/>
    </source>
</evidence>
<keyword evidence="8" id="KW-1185">Reference proteome</keyword>
<feature type="region of interest" description="Disordered" evidence="5">
    <location>
        <begin position="268"/>
        <end position="288"/>
    </location>
</feature>
<dbReference type="RefSeq" id="WP_343977362.1">
    <property type="nucleotide sequence ID" value="NZ_BAAAGK010000150.1"/>
</dbReference>
<dbReference type="InterPro" id="IPR036661">
    <property type="entry name" value="Luciferase-like_sf"/>
</dbReference>
<dbReference type="Proteomes" id="UP001596514">
    <property type="component" value="Unassembled WGS sequence"/>
</dbReference>
<keyword evidence="3" id="KW-0560">Oxidoreductase</keyword>